<accession>A0A2N0RB59</accession>
<reference evidence="2 3" key="2">
    <citation type="submission" date="2017-10" db="EMBL/GenBank/DDBJ databases">
        <title>Genome analyses suggest a sexual origin of heterokaryosis in a supposedly ancient asexual fungus.</title>
        <authorList>
            <person name="Corradi N."/>
            <person name="Sedzielewska K."/>
            <person name="Noel J."/>
            <person name="Charron P."/>
            <person name="Farinelli L."/>
            <person name="Marton T."/>
            <person name="Kruger M."/>
            <person name="Pelin A."/>
            <person name="Brachmann A."/>
            <person name="Corradi N."/>
        </authorList>
    </citation>
    <scope>NUCLEOTIDE SEQUENCE [LARGE SCALE GENOMIC DNA]</scope>
    <source>
        <strain evidence="2 3">A1</strain>
    </source>
</reference>
<dbReference type="Proteomes" id="UP000232688">
    <property type="component" value="Unassembled WGS sequence"/>
</dbReference>
<evidence type="ECO:0000313" key="2">
    <source>
        <dbReference type="EMBL" id="PKC60536.1"/>
    </source>
</evidence>
<protein>
    <submittedName>
        <fullName evidence="2">Uncharacterized protein</fullName>
    </submittedName>
</protein>
<comment type="caution">
    <text evidence="2">The sequence shown here is derived from an EMBL/GenBank/DDBJ whole genome shotgun (WGS) entry which is preliminary data.</text>
</comment>
<proteinExistence type="predicted"/>
<evidence type="ECO:0000313" key="3">
    <source>
        <dbReference type="Proteomes" id="UP000232688"/>
    </source>
</evidence>
<dbReference type="AlphaFoldDB" id="A0A2N0RB59"/>
<dbReference type="VEuPathDB" id="FungiDB:RhiirFUN_021192"/>
<dbReference type="VEuPathDB" id="FungiDB:RhiirA1_444875"/>
<organism evidence="2 3">
    <name type="scientific">Rhizophagus irregularis</name>
    <dbReference type="NCBI Taxonomy" id="588596"/>
    <lineage>
        <taxon>Eukaryota</taxon>
        <taxon>Fungi</taxon>
        <taxon>Fungi incertae sedis</taxon>
        <taxon>Mucoromycota</taxon>
        <taxon>Glomeromycotina</taxon>
        <taxon>Glomeromycetes</taxon>
        <taxon>Glomerales</taxon>
        <taxon>Glomeraceae</taxon>
        <taxon>Rhizophagus</taxon>
    </lineage>
</organism>
<dbReference type="VEuPathDB" id="FungiDB:FUN_016801"/>
<gene>
    <name evidence="2" type="ORF">RhiirA1_444875</name>
</gene>
<reference evidence="2 3" key="1">
    <citation type="submission" date="2017-10" db="EMBL/GenBank/DDBJ databases">
        <title>Extensive intraspecific genome diversity in a model arbuscular mycorrhizal fungus.</title>
        <authorList>
            <person name="Chen E.C.H."/>
            <person name="Morin E."/>
            <person name="Baudet D."/>
            <person name="Noel J."/>
            <person name="Ndikumana S."/>
            <person name="Charron P."/>
            <person name="St-Onge C."/>
            <person name="Giorgi J."/>
            <person name="Grigoriev I.V."/>
            <person name="Roux C."/>
            <person name="Martin F.M."/>
            <person name="Corradi N."/>
        </authorList>
    </citation>
    <scope>NUCLEOTIDE SEQUENCE [LARGE SCALE GENOMIC DNA]</scope>
    <source>
        <strain evidence="2 3">A1</strain>
    </source>
</reference>
<dbReference type="EMBL" id="LLXH01001131">
    <property type="protein sequence ID" value="PKC60536.1"/>
    <property type="molecule type" value="Genomic_DNA"/>
</dbReference>
<feature type="region of interest" description="Disordered" evidence="1">
    <location>
        <begin position="148"/>
        <end position="178"/>
    </location>
</feature>
<evidence type="ECO:0000256" key="1">
    <source>
        <dbReference type="SAM" id="MobiDB-lite"/>
    </source>
</evidence>
<name>A0A2N0RB59_9GLOM</name>
<sequence length="195" mass="22192">MASTAEISNQSYPGQANIIAYLDSEDPSNWSFSDFLSSNFVMIVNSPPDTNDVNGLTGTWWNRFNLEVEAKGHKAVKNRRSDVQKFFYDVISARLEITRQQNIAISKSKVKIIADKQGIDLVGSSCEFYGSEINSEYSNRNLNNNEHIIGNNKRKRPAEEASRIITSPPNLRQREQDEPRTLENKVVVFFHCFNV</sequence>